<gene>
    <name evidence="3" type="ORF">DK427_09195</name>
</gene>
<dbReference type="CDD" id="cd07012">
    <property type="entry name" value="PBP2_Bug_TTT"/>
    <property type="match status" value="1"/>
</dbReference>
<dbReference type="PANTHER" id="PTHR42928">
    <property type="entry name" value="TRICARBOXYLATE-BINDING PROTEIN"/>
    <property type="match status" value="1"/>
</dbReference>
<dbReference type="PANTHER" id="PTHR42928:SF1">
    <property type="entry name" value="BLR4371 PROTEIN"/>
    <property type="match status" value="1"/>
</dbReference>
<proteinExistence type="inferred from homology"/>
<dbReference type="EMBL" id="CP029551">
    <property type="protein sequence ID" value="AWN35892.1"/>
    <property type="molecule type" value="Genomic_DNA"/>
</dbReference>
<sequence length="337" mass="35992">MPLNSRTIAAVLSAAILAVASPAAADWKAERPVEFVAAAGPGGGTDLFARVVQSALSKDKLLDVPVIVTNKAGGSGAETFIYAKTSGGDPYKLFFGTQDAYALPLANKLSYSLKDLEPVAAMTFDPFILWVNPKASGIQDVKDFIEKAKAAPGSIKVGGAKAKEADETLMTLIEKAAGIDLSYIPYKSGSEAAVQVAGGHIQANVNNPSESVEQWRAGVQKPLCVFEEKRLADTTVIADGLSWNAIPTCVEAGLDIKSFAQPRTIWAAKGIPPEALAYYTNLFRKVAQTEEFKGYMARGAQIPRTLTGDELKAFIAQHRATYAEYYKNNGWLKGVVD</sequence>
<accession>A0A2U8VRI4</accession>
<evidence type="ECO:0000313" key="3">
    <source>
        <dbReference type="EMBL" id="AWN35892.1"/>
    </source>
</evidence>
<organism evidence="3 4">
    <name type="scientific">Methylobacterium radiodurans</name>
    <dbReference type="NCBI Taxonomy" id="2202828"/>
    <lineage>
        <taxon>Bacteria</taxon>
        <taxon>Pseudomonadati</taxon>
        <taxon>Pseudomonadota</taxon>
        <taxon>Alphaproteobacteria</taxon>
        <taxon>Hyphomicrobiales</taxon>
        <taxon>Methylobacteriaceae</taxon>
        <taxon>Methylobacterium</taxon>
    </lineage>
</organism>
<dbReference type="Pfam" id="PF03401">
    <property type="entry name" value="TctC"/>
    <property type="match status" value="1"/>
</dbReference>
<comment type="similarity">
    <text evidence="1">Belongs to the UPF0065 (bug) family.</text>
</comment>
<dbReference type="InterPro" id="IPR005064">
    <property type="entry name" value="BUG"/>
</dbReference>
<evidence type="ECO:0000313" key="4">
    <source>
        <dbReference type="Proteomes" id="UP000246058"/>
    </source>
</evidence>
<dbReference type="KEGG" id="meti:DK427_09195"/>
<protein>
    <submittedName>
        <fullName evidence="3">Tripartite tricarboxylate transporter substrate binding protein</fullName>
    </submittedName>
</protein>
<dbReference type="PIRSF" id="PIRSF017082">
    <property type="entry name" value="YflP"/>
    <property type="match status" value="1"/>
</dbReference>
<name>A0A2U8VRI4_9HYPH</name>
<dbReference type="Proteomes" id="UP000246058">
    <property type="component" value="Chromosome"/>
</dbReference>
<dbReference type="Gene3D" id="3.40.190.150">
    <property type="entry name" value="Bordetella uptake gene, domain 1"/>
    <property type="match status" value="1"/>
</dbReference>
<keyword evidence="2" id="KW-0732">Signal</keyword>
<dbReference type="RefSeq" id="WP_109951004.1">
    <property type="nucleotide sequence ID" value="NZ_CP029551.1"/>
</dbReference>
<evidence type="ECO:0000256" key="1">
    <source>
        <dbReference type="ARBA" id="ARBA00006987"/>
    </source>
</evidence>
<feature type="signal peptide" evidence="2">
    <location>
        <begin position="1"/>
        <end position="25"/>
    </location>
</feature>
<feature type="chain" id="PRO_5015988461" evidence="2">
    <location>
        <begin position="26"/>
        <end position="337"/>
    </location>
</feature>
<evidence type="ECO:0000256" key="2">
    <source>
        <dbReference type="SAM" id="SignalP"/>
    </source>
</evidence>
<dbReference type="OrthoDB" id="7246401at2"/>
<dbReference type="InterPro" id="IPR042100">
    <property type="entry name" value="Bug_dom1"/>
</dbReference>
<keyword evidence="4" id="KW-1185">Reference proteome</keyword>
<reference evidence="3 4" key="1">
    <citation type="submission" date="2018-05" db="EMBL/GenBank/DDBJ databases">
        <title>Complete Genome Sequence of Methylobacterium sp. 17Sr1-43.</title>
        <authorList>
            <person name="Srinivasan S."/>
        </authorList>
    </citation>
    <scope>NUCLEOTIDE SEQUENCE [LARGE SCALE GENOMIC DNA]</scope>
    <source>
        <strain evidence="3 4">17Sr1-43</strain>
    </source>
</reference>
<dbReference type="Gene3D" id="3.40.190.10">
    <property type="entry name" value="Periplasmic binding protein-like II"/>
    <property type="match status" value="1"/>
</dbReference>
<dbReference type="AlphaFoldDB" id="A0A2U8VRI4"/>